<evidence type="ECO:0000313" key="1">
    <source>
        <dbReference type="EMBL" id="MEJ8303434.1"/>
    </source>
</evidence>
<name>A0ACC6P978_9BACL</name>
<proteinExistence type="predicted"/>
<organism evidence="1 2">
    <name type="scientific">Saccharibacillus sacchari</name>
    <dbReference type="NCBI Taxonomy" id="456493"/>
    <lineage>
        <taxon>Bacteria</taxon>
        <taxon>Bacillati</taxon>
        <taxon>Bacillota</taxon>
        <taxon>Bacilli</taxon>
        <taxon>Bacillales</taxon>
        <taxon>Paenibacillaceae</taxon>
        <taxon>Saccharibacillus</taxon>
    </lineage>
</organism>
<accession>A0ACC6P978</accession>
<dbReference type="Proteomes" id="UP001380953">
    <property type="component" value="Unassembled WGS sequence"/>
</dbReference>
<gene>
    <name evidence="1" type="ORF">WKI47_05825</name>
</gene>
<comment type="caution">
    <text evidence="1">The sequence shown here is derived from an EMBL/GenBank/DDBJ whole genome shotgun (WGS) entry which is preliminary data.</text>
</comment>
<evidence type="ECO:0000313" key="2">
    <source>
        <dbReference type="Proteomes" id="UP001380953"/>
    </source>
</evidence>
<keyword evidence="2" id="KW-1185">Reference proteome</keyword>
<protein>
    <submittedName>
        <fullName evidence="1">Branched-chain amino acid transporter permease</fullName>
    </submittedName>
</protein>
<sequence length="108" mass="11979">MIMTVSQQIVMIAVVVLGTMATRFLPFLIFPPGRPTPEYVKYLGRVLPAAAIGLLVIYSLKDINLLSSTHGLPELVSVAVVVWLHIWKKNMFLSIAAGTILYMILIRL</sequence>
<dbReference type="EMBL" id="JBBKAR010000018">
    <property type="protein sequence ID" value="MEJ8303434.1"/>
    <property type="molecule type" value="Genomic_DNA"/>
</dbReference>
<reference evidence="1" key="1">
    <citation type="submission" date="2024-03" db="EMBL/GenBank/DDBJ databases">
        <title>Whole genome sequecning of epiphytes from Marcgravia umbellata leaves.</title>
        <authorList>
            <person name="Kumar G."/>
            <person name="Savka M.A."/>
        </authorList>
    </citation>
    <scope>NUCLEOTIDE SEQUENCE</scope>
    <source>
        <strain evidence="1">RIT_BL5</strain>
    </source>
</reference>